<reference evidence="8 9" key="1">
    <citation type="submission" date="2017-11" db="EMBL/GenBank/DDBJ databases">
        <title>Xanthomonas prunicola sp. nov., a novel pathogen that affects nectarine (Prunus persica var. nectarine) trees.</title>
        <authorList>
            <person name="Lopez M."/>
            <person name="Lopez-Soriano P."/>
            <person name="Garita-Cambronero J."/>
            <person name="Beltran C."/>
            <person name="Taghouti G."/>
            <person name="Portier P."/>
            <person name="Cubero J."/>
            <person name="Fischer-Le Saux M."/>
            <person name="Marco-Noales E."/>
        </authorList>
    </citation>
    <scope>NUCLEOTIDE SEQUENCE [LARGE SCALE GENOMIC DNA]</scope>
    <source>
        <strain evidence="8 9">CFBP8353</strain>
    </source>
</reference>
<dbReference type="InterPro" id="IPR036736">
    <property type="entry name" value="ACP-like_sf"/>
</dbReference>
<dbReference type="InterPro" id="IPR025110">
    <property type="entry name" value="AMP-bd_C"/>
</dbReference>
<evidence type="ECO:0000256" key="3">
    <source>
        <dbReference type="ARBA" id="ARBA00022450"/>
    </source>
</evidence>
<dbReference type="Gene3D" id="3.40.50.1820">
    <property type="entry name" value="alpha/beta hydrolase"/>
    <property type="match status" value="2"/>
</dbReference>
<dbReference type="InterPro" id="IPR001242">
    <property type="entry name" value="Condensation_dom"/>
</dbReference>
<evidence type="ECO:0000256" key="5">
    <source>
        <dbReference type="ARBA" id="ARBA00022598"/>
    </source>
</evidence>
<organism evidence="8 9">
    <name type="scientific">Xanthomonas prunicola</name>
    <dbReference type="NCBI Taxonomy" id="2053930"/>
    <lineage>
        <taxon>Bacteria</taxon>
        <taxon>Pseudomonadati</taxon>
        <taxon>Pseudomonadota</taxon>
        <taxon>Gammaproteobacteria</taxon>
        <taxon>Lysobacterales</taxon>
        <taxon>Lysobacteraceae</taxon>
        <taxon>Xanthomonas</taxon>
    </lineage>
</organism>
<dbReference type="FunFam" id="3.30.559.30:FF:000001">
    <property type="entry name" value="Non-ribosomal peptide synthetase"/>
    <property type="match status" value="1"/>
</dbReference>
<dbReference type="Gene3D" id="3.30.559.10">
    <property type="entry name" value="Chloramphenicol acetyltransferase-like domain"/>
    <property type="match status" value="7"/>
</dbReference>
<dbReference type="Gene3D" id="1.10.1200.10">
    <property type="entry name" value="ACP-like"/>
    <property type="match status" value="5"/>
</dbReference>
<dbReference type="InterPro" id="IPR042099">
    <property type="entry name" value="ANL_N_sf"/>
</dbReference>
<dbReference type="CDD" id="cd12117">
    <property type="entry name" value="A_NRPS_Srf_like"/>
    <property type="match status" value="2"/>
</dbReference>
<dbReference type="RefSeq" id="WP_101364037.1">
    <property type="nucleotide sequence ID" value="NZ_PHKV01000005.1"/>
</dbReference>
<dbReference type="Pfam" id="PF00668">
    <property type="entry name" value="Condensation"/>
    <property type="match status" value="7"/>
</dbReference>
<dbReference type="SUPFAM" id="SSF47336">
    <property type="entry name" value="ACP-like"/>
    <property type="match status" value="7"/>
</dbReference>
<dbReference type="FunFam" id="1.10.1200.10:FF:000016">
    <property type="entry name" value="Non-ribosomal peptide synthase"/>
    <property type="match status" value="2"/>
</dbReference>
<gene>
    <name evidence="8" type="ORF">XpruCFBP8353_15560</name>
</gene>
<evidence type="ECO:0000256" key="4">
    <source>
        <dbReference type="ARBA" id="ARBA00022553"/>
    </source>
</evidence>
<dbReference type="FunFam" id="3.30.300.30:FF:000010">
    <property type="entry name" value="Enterobactin synthetase component F"/>
    <property type="match status" value="7"/>
</dbReference>
<dbReference type="InterPro" id="IPR045851">
    <property type="entry name" value="AMP-bd_C_sf"/>
</dbReference>
<evidence type="ECO:0000256" key="2">
    <source>
        <dbReference type="ARBA" id="ARBA00006432"/>
    </source>
</evidence>
<dbReference type="FunFam" id="1.10.1200.10:FF:000005">
    <property type="entry name" value="Nonribosomal peptide synthetase 1"/>
    <property type="match status" value="5"/>
</dbReference>
<dbReference type="PROSITE" id="PS00012">
    <property type="entry name" value="PHOSPHOPANTETHEINE"/>
    <property type="match status" value="6"/>
</dbReference>
<dbReference type="Gene3D" id="3.30.300.30">
    <property type="match status" value="7"/>
</dbReference>
<evidence type="ECO:0000259" key="7">
    <source>
        <dbReference type="PROSITE" id="PS50075"/>
    </source>
</evidence>
<dbReference type="Pfam" id="PF00550">
    <property type="entry name" value="PP-binding"/>
    <property type="match status" value="7"/>
</dbReference>
<dbReference type="PROSITE" id="PS00455">
    <property type="entry name" value="AMP_BINDING"/>
    <property type="match status" value="7"/>
</dbReference>
<feature type="domain" description="Carrier" evidence="7">
    <location>
        <begin position="6411"/>
        <end position="6486"/>
    </location>
</feature>
<dbReference type="GO" id="GO:0043041">
    <property type="term" value="P:amino acid activation for nonribosomal peptide biosynthetic process"/>
    <property type="evidence" value="ECO:0007669"/>
    <property type="project" value="TreeGrafter"/>
</dbReference>
<dbReference type="GO" id="GO:0044550">
    <property type="term" value="P:secondary metabolite biosynthetic process"/>
    <property type="evidence" value="ECO:0007669"/>
    <property type="project" value="UniProtKB-ARBA"/>
</dbReference>
<keyword evidence="3" id="KW-0596">Phosphopantetheine</keyword>
<dbReference type="FunFam" id="3.40.50.980:FF:000002">
    <property type="entry name" value="Enterobactin synthetase component F"/>
    <property type="match status" value="2"/>
</dbReference>
<dbReference type="NCBIfam" id="TIGR01733">
    <property type="entry name" value="AA-adenyl-dom"/>
    <property type="match status" value="7"/>
</dbReference>
<dbReference type="InterPro" id="IPR009081">
    <property type="entry name" value="PP-bd_ACP"/>
</dbReference>
<feature type="region of interest" description="Disordered" evidence="6">
    <location>
        <begin position="32"/>
        <end position="51"/>
    </location>
</feature>
<dbReference type="CDD" id="cd19544">
    <property type="entry name" value="E-C_NRPS"/>
    <property type="match status" value="4"/>
</dbReference>
<dbReference type="SMART" id="SM00823">
    <property type="entry name" value="PKS_PP"/>
    <property type="match status" value="7"/>
</dbReference>
<accession>A0A2N3RGM3</accession>
<dbReference type="Gene3D" id="3.40.50.12780">
    <property type="entry name" value="N-terminal domain of ligase-like"/>
    <property type="match status" value="1"/>
</dbReference>
<feature type="domain" description="Carrier" evidence="7">
    <location>
        <begin position="3188"/>
        <end position="3263"/>
    </location>
</feature>
<dbReference type="CDD" id="cd05930">
    <property type="entry name" value="A_NRPS"/>
    <property type="match status" value="3"/>
</dbReference>
<dbReference type="SUPFAM" id="SSF56801">
    <property type="entry name" value="Acetyl-CoA synthetase-like"/>
    <property type="match status" value="7"/>
</dbReference>
<dbReference type="InterPro" id="IPR020806">
    <property type="entry name" value="PKS_PP-bd"/>
</dbReference>
<dbReference type="NCBIfam" id="NF004282">
    <property type="entry name" value="PRK05691.1"/>
    <property type="match status" value="10"/>
</dbReference>
<dbReference type="GO" id="GO:0016874">
    <property type="term" value="F:ligase activity"/>
    <property type="evidence" value="ECO:0007669"/>
    <property type="project" value="UniProtKB-KW"/>
</dbReference>
<dbReference type="InterPro" id="IPR020845">
    <property type="entry name" value="AMP-binding_CS"/>
</dbReference>
<dbReference type="NCBIfam" id="NF003417">
    <property type="entry name" value="PRK04813.1"/>
    <property type="match status" value="7"/>
</dbReference>
<comment type="caution">
    <text evidence="8">The sequence shown here is derived from an EMBL/GenBank/DDBJ whole genome shotgun (WGS) entry which is preliminary data.</text>
</comment>
<feature type="domain" description="Carrier" evidence="7">
    <location>
        <begin position="7467"/>
        <end position="7542"/>
    </location>
</feature>
<dbReference type="PANTHER" id="PTHR45527:SF1">
    <property type="entry name" value="FATTY ACID SYNTHASE"/>
    <property type="match status" value="1"/>
</dbReference>
<dbReference type="Proteomes" id="UP000233720">
    <property type="component" value="Unassembled WGS sequence"/>
</dbReference>
<dbReference type="PROSITE" id="PS50075">
    <property type="entry name" value="CARRIER"/>
    <property type="match status" value="7"/>
</dbReference>
<keyword evidence="4" id="KW-0597">Phosphoprotein</keyword>
<name>A0A2N3RGM3_9XANT</name>
<feature type="domain" description="Carrier" evidence="7">
    <location>
        <begin position="4243"/>
        <end position="4317"/>
    </location>
</feature>
<dbReference type="Gene3D" id="3.40.50.980">
    <property type="match status" value="12"/>
</dbReference>
<dbReference type="GO" id="GO:0031177">
    <property type="term" value="F:phosphopantetheine binding"/>
    <property type="evidence" value="ECO:0007669"/>
    <property type="project" value="InterPro"/>
</dbReference>
<evidence type="ECO:0000256" key="6">
    <source>
        <dbReference type="SAM" id="MobiDB-lite"/>
    </source>
</evidence>
<dbReference type="Gene3D" id="2.30.38.10">
    <property type="entry name" value="Luciferase, Domain 3"/>
    <property type="match status" value="6"/>
</dbReference>
<dbReference type="SUPFAM" id="SSF52777">
    <property type="entry name" value="CoA-dependent acyltransferases"/>
    <property type="match status" value="14"/>
</dbReference>
<dbReference type="InterPro" id="IPR023213">
    <property type="entry name" value="CAT-like_dom_sf"/>
</dbReference>
<dbReference type="CDD" id="cd17646">
    <property type="entry name" value="A_NRPS_AB3403-like"/>
    <property type="match status" value="2"/>
</dbReference>
<feature type="domain" description="Carrier" evidence="7">
    <location>
        <begin position="5333"/>
        <end position="5407"/>
    </location>
</feature>
<dbReference type="PANTHER" id="PTHR45527">
    <property type="entry name" value="NONRIBOSOMAL PEPTIDE SYNTHETASE"/>
    <property type="match status" value="1"/>
</dbReference>
<evidence type="ECO:0000313" key="8">
    <source>
        <dbReference type="EMBL" id="PKV11645.1"/>
    </source>
</evidence>
<dbReference type="EMBL" id="PHKV01000005">
    <property type="protein sequence ID" value="PKV11645.1"/>
    <property type="molecule type" value="Genomic_DNA"/>
</dbReference>
<proteinExistence type="inferred from homology"/>
<dbReference type="InterPro" id="IPR010071">
    <property type="entry name" value="AA_adenyl_dom"/>
</dbReference>
<protein>
    <submittedName>
        <fullName evidence="8">Non-ribosomal peptide synthetase</fullName>
    </submittedName>
</protein>
<dbReference type="InterPro" id="IPR029058">
    <property type="entry name" value="AB_hydrolase_fold"/>
</dbReference>
<comment type="cofactor">
    <cofactor evidence="1">
        <name>pantetheine 4'-phosphate</name>
        <dbReference type="ChEBI" id="CHEBI:47942"/>
    </cofactor>
</comment>
<dbReference type="Gene3D" id="3.30.559.30">
    <property type="entry name" value="Nonribosomal peptide synthetase, condensation domain"/>
    <property type="match status" value="7"/>
</dbReference>
<dbReference type="Pfam" id="PF00501">
    <property type="entry name" value="AMP-binding"/>
    <property type="match status" value="7"/>
</dbReference>
<dbReference type="GO" id="GO:0005829">
    <property type="term" value="C:cytosol"/>
    <property type="evidence" value="ECO:0007669"/>
    <property type="project" value="TreeGrafter"/>
</dbReference>
<keyword evidence="5" id="KW-0436">Ligase</keyword>
<feature type="domain" description="Carrier" evidence="7">
    <location>
        <begin position="1021"/>
        <end position="1095"/>
    </location>
</feature>
<comment type="similarity">
    <text evidence="2">Belongs to the ATP-dependent AMP-binding enzyme family.</text>
</comment>
<feature type="domain" description="Carrier" evidence="7">
    <location>
        <begin position="2096"/>
        <end position="2170"/>
    </location>
</feature>
<dbReference type="GO" id="GO:0072330">
    <property type="term" value="P:monocarboxylic acid biosynthetic process"/>
    <property type="evidence" value="ECO:0007669"/>
    <property type="project" value="UniProtKB-ARBA"/>
</dbReference>
<evidence type="ECO:0000256" key="1">
    <source>
        <dbReference type="ARBA" id="ARBA00001957"/>
    </source>
</evidence>
<dbReference type="InterPro" id="IPR006162">
    <property type="entry name" value="Ppantetheine_attach_site"/>
</dbReference>
<evidence type="ECO:0000313" key="9">
    <source>
        <dbReference type="Proteomes" id="UP000233720"/>
    </source>
</evidence>
<dbReference type="FunFam" id="3.40.50.12780:FF:000012">
    <property type="entry name" value="Non-ribosomal peptide synthetase"/>
    <property type="match status" value="3"/>
</dbReference>
<dbReference type="InterPro" id="IPR000873">
    <property type="entry name" value="AMP-dep_synth/lig_dom"/>
</dbReference>
<sequence length="7559" mass="816773">MSSSPTLPADLSTLSVDEIERLWNLLEDADAADDAADTDSDSIPRRDPGQPIPLSFAQQRLWLLAQLDPGSASAYLIPAGVRLRGALQVTALQRTLERIVARHEALRTRIVTVNGAAEQRIDPAGSGFALTHIDLSQRGLEEAQAEAHRQAMQEATTPFDLAQGPLIRGRLLCLAAHDHVLLLTMHHIVSDGWSMGLLIRELGTLYTALAQGLDDPLPALSLQYADIVAWQRRQADGPALQRQLDFWRAHLRNAPTVLDLPCESPRPAVQDHAGDRVEIVLDADLSSALAALSKRHGVTLFVTMMASWGVLLSRQSGQDSVVIGSPVANRHRAEFEPVIGFFANTQALHVDLSGNPTVAALLAQVRTLAAAAQAHQDLPFEQLVEALNPVRDLSRHPLFQVLLSWQDGAPEMLALPGLELERFSADHRSAKFDLELSLQNTGTRIVGQLTFATALFERSTIERHLAQFVTLLRGMVADDRACVAHLPLLADDEHAQLRGFNATATDLGGTGYLHRAIEAQAQRTPDAIAVTDDHGTLSYADLDARANRLAHHLIGLGVVPESSVAVCLPRSIDLVIALLAILKAGAAYLPLDADVPPARLDGMLADARPRVLLAHRHTAALLTPRDDRHTVLLDADAALWACASTQAPTVALLPQHPAYVIYTSGSTGTPKGVVNTHAAIDNRLLWMQQALQLQPEQRVLQKTPVGFDVSVWELFWPLRVGARLVLAEPGGHKDPAYLIDLIEQAGIDTVHFVPSMLRVFLDVLPQGACASLRRIVCSGEALAADLAQAARARLPQARLYNLYGPTEAAVDVSAWECTDADANGVPIGRPIANTQLHVLDTHGQLAPIGVAGELQIAGVQLARGYLGRPDLTAERFVPDPFAEQPGERMYKTGDLARWQADGSLAYLGRNDEQVKIRGFRIELGEIVAALRGCDGVRQAAVIASEDSTGDKRLIAYVVGDADVALDPDALRTRLGARLPDYMLPAAYVQLPALPLTANGKLDRRALPAPDADALATQAYVAPEGELEMMLAAVWSELLGVERVGRHDSFFALGGHSLLAITLIERLRQHGWQLDVRALFTHATLAAVAETLRPEKTAAIPQNRIAPDCSRITPALLPLVQLTQVEIDAIVCTVDGGTANIQDIYPLAPLQEGLLFHHLADPGADPYVNTTLLAFETQQQAAAFLSAFDQVVQRHDILRTSIVWQDLPAPMQVVWRHAALQVHRYTLQGQDAQAELLTRMGPDHARLDLAKAPLLQAHLGEDMAQQRWIVGVLAHHLVMDHTTLDLIIAEIGAHLSGRQQQLPAPLPFRNFVAQAQRAISTEHVPFFSRMLRDVDHPTTPFGLLRNDINSAPAQQRVPVARDIAHSLRAHARRLGVNASSLFHLAYAVLLARISARNDVVFGTVLFGRLSGSDGADRALGMFLNTLPLRVRIDATSVTDAVRRMQEQMAELLCHEHVALTDVRNCSAIRAPLPLFSALLNYRYAGHTPSAAEHVAHDEAWQGVRVLQARERTTYPLSLSVNDDGDGFSLDLQIDPCLCAERVAGFMLHALQQLNLALSRAPDTPLCALQILPAGERAWLLHDVNATPTAPRAAGDTLLTRFQAQVRQFPTAPALIDGDLVVSYAELQERAAVLAQRLLASGVTPGGCVALLLPRSALLIVAELAVLMCGAAYVALDPAQPPARLHALLEDCAAAALLCDADCPLDAVGLPRLQVEWAVLTGEAVVPHVQVTSASIAYVVYTSGSSGTPKGVAVSHAAVLAFALNPQHAPLQSQDRVAFLANPAFDASTFEVWATLLHGAAIVVVDQPTLLDPSALAQHLTVNQVSILHLTAGLLPGYWHALRDLLPRLRCLLTGGDSVDAGTVAAILAHAPPQRLLHCYGPTEATTFSVVHPVAPLADDAARIPLGRPLPGSRVYVLDRHGQPTPIGVAGELHLAGAQLAQGYLHRPDLTAERFVPDPFAEQAGERMYKTGDLACWRDDGTLDFLGRNDAQVTIRGFRIEPGEIQAALRSCAGVQEAVVIARDDTGEKRLVAYLVGDASILEPATLRSQLATRLPDHMLPAAYVQLDALPLTPNGKLDRAALPVPDDQALDLHAYVAPQGELEQVLVTLWSELLGVEQVGRNDDFFALGGHSLLAIKLIERLRRLGWQIDVRALFAQPTPAGLAVNLQTASAIEVPPNRIGPECTCITPDLLPLVALTQAEIDAIVATVDGGVVNVQDIYPLAPLQEGLLFHHLADPLADPYLHSSVLGFPAKEQLDRFLDALDQVIARHDILRTGVVWQGLSAPVQVVWRQAVVPRRMHCFEGPDPATGLLAWLHAPEAAPSLQHAPLIHAHLAHDTTTGRWLLGLQQHHLVMDHTTLELVIEEVRAHLDGRHQQLPTPLPFRNFVAHAHAGVSEQEHKAFFTTMLADIDAPTAPFGVLAPVRDPAALHFLRLSVPATLATAVRTQARQHGISAATLFHLAYALLLARTSGTTEAVFATLLFGRMHASAGVDRVLGMFLNTLPIRLDASHGSVLDAVRQTQLCLAQLLHHEHAPLALAQRCSTLDPSTPLLNALLNYRYVGGSAVLGVEPEGEDLAALDGVQEIAGQERTHYPLLVSVNDQQPSGGFSLDVQCVQKIGTERIAAMLLQTLQVLIQALEHAPQTALHALDLLPENERQALHHFNDTTAELDGSGYLHRAIQAQARRTPQAVALVEGEVELSYAALDARANQLAHHLIALGVVPEDRVAVCLPRSLDLVVALLAVLKAGAAYLPLETDVPPARLDGMLADAQPAVLLAYRETAARLERREQQNTVLLDTDQAAWKKAPTHAPVVPALHPQHPAYVLYTSGSTGQPKGVVNTHAGIDNRLQWMQQALQLHSSQRVLQKTPVGFDVSVWELFWPLRVGACLVLAEPGGHKDPAYLIALIEQTGIDTVHFVPSMLRVFLDALPQGACASLQRIVCSGEALPADLAADALARLPQTRLYNLYGPTEAAVDVSVWECSDADVTNVPIGRPIANTRLHVLDAHRALAPVGVTGELQIAGVQLARGYLGRPDLTAERFVPDPFAEQPGQRMYRTGDLARWRVDGALEYLGRNDEQIKLRGVRIELGEIAAALRACNGVREAVVIARENAGEKRLIAYLVGDATPLDGTDVPTADALRTQLAACLPEVMLPSAYVWLDTLPLTTNGKLDRRALPAADADALAAQAYVAPEGEMETQVAALWSELLGIEGVGRHDSFFALGGHSLLAMRLISRLRGTLGRELPLATLFAQPRLADLAHVLEGAAAIALPAIVPADRRQPLPLSFAQKRLWFLAQLDTRANLASHIPIGLRLHGALAADVLQRALDRIVARHEALRTRFVAVDGGARQEIAPADSGFALRRFDLSQHPDADTEIRAHAQHEANEVFDLSNGPLARGRLLRLGNDTHVLFLTLHHLVADGWSIGVLVREFVALYTAMIDGQPDPLPPLPLQYADVAVWQQHTLGEHALQRQRRFWQDHLAGAPELLELPTDRPRPALQDYRGDALTFQVDQPTSIALKALSERHGATLYMTLLAGWAILLARLSGQQEVVIGSPVANRNRSELEPLIGLFLNTQALRIDLSADPSVAALLAQVRAIALAAQDHQDLPFEQVIEALNPSRSMAHAPLYQVVLAMQNTPQEDLTLPGLHITTLPTGQVSAQVDLWWSISETDAGLHGSVIYASTLFERATVQRWMQMWITVLRAMTAQPACAVSALPLLPEDQRTQLLQQFNHSAAPWPDAPLLQPLFAAQCRRTPDAPALSDAQLQLSYAQLDARANRLAHRLIAAGVRPDTRVALYLSRGAERLVALLAVFKAGGAYVPLDPDQPTERVAFMLDDARVRVVLTDTQLQQQLPASRALQQTRVLLLDVPTSAADTAHDHAPVIDGLHPDHLAYVVYTSGSTGQPKGVMVSHRGLVNLAVAQIAAFGVQPHSRVLQLASIGFDACVSELLMAWLAGACLHVPRAEALAGSALLEVLQQQRITHLTVTPTVLASLPEQVSCPSLQTLVLAGEAADTDLARRWQAHTRVINAYGPTEASVCASLHLDGVQHGERLPIGRPMANVRLYVLDPHGRPAPIGVAGELHIAGHGLARGYLRRPDLTAERFVPDPFAQQPGQRMYKTGDLARWTADGNLEFLGRNDDQIKLRGVRIELAEIESALRSCAGVRDAVVIAAEDSGGGKRLVAYLVGNGLALDAGNLRTELASRLPEVMLPAAYVQLDALPLTPNGKLDRRALPAPDTDALATHTYVAPEGELEGLLAALWSELLGVEQVSRHASFFALGGHSLLAIKLIERLRQHGWALQVRALFGATTLADLAAALRPSGAVEVPPNRITVDCTRITPALLPLVQLTQDEIDAAVATVDGGAANVQDIYPLTALQEGLLFHHRASSLSDAYLSFSVLAFDTRAQLDAFIAALEAVIARHDILRTGFAWQGLSAPVQIVWRHATLPRQEHCIDASDVLAALKQRMDPRSARMDITQAPLLRGHLVEDRHHARWLLGLQTHHLMIDHTTLELLIEEVQAHLDQRQQQLPEPLPFRNLVAQARLGVSEAEHRAFFTQQLGDLETPTAPFDLWEVRGSGAEIEEHQQLLPQPLCAALRLQARRLDVSPASVFHLAYALMLAQASGRDDVVFGTTLFGRMHAGSGAHRVLGMFINTLPIRLRRDHRGVHDAVRDTQQRLAQLIHHEHAPLALAQRCSGIVAPAPLFIALLNYRHAGGSAVQAPSGTSQAWHGIQMLESQDRTSYPLTLSVDDIRANASFALQVQVDQRIGAARVIALMLQAVQALVKALEDAPETALHALHLLPADERAQLQDFTVTETTPLAHAQCIHHLFEAQVRRTPNAIALYADNRELSYAALDARANRLAHRLCALGVTPEHRVALYLPRGIEQIVALLATLKAGAAYLPLDPELPDARLAFLLDDSRPRAVLTCDALHARLQSLGRAMQGASVLTLDQDADVDLHDPGAPTIPGLCPDNLAYVIYTSGSTGQPKGTLLTHAGATHYLQWASETYRPFPSAVVSSSLAFDATLTSLLAPLLCGARVELLPEHNTLGALRQRLCDPTPLGLVKLTPAHLEVLGQQFADHAEPLSPAVMVIGGEALSPATLARWQALAPNTRLINEYGPTETVVGCVVHDATHDAPAPNGRVPIGRPIDHLRIHVLDRHGQLTPIGVAGHLHIAGPQLARGYLGRPDLTAERFVPDPFAAQPGQRMYRSGDLASWHADGTLDVLGRNDDQVKLRGFRIELGEIVAALRACAGVRDAAVLLREDTPGEQRLVAYLVDDAGNQSAPLALREALAARLPEVMLPSAYVRLDALPLTANGKLDRRALPAPGADALAAQAYLAPEGEQEILLATLWSELLEIERIGRNDSFFALGGDSLLAIVLIERLQQSGWQLDIGALFNTPVLGTLADALRPAAIAPVPANRIVRDCTRITPDLLPLVALTQTEIDAVVATVAGGAANVQDIYPLASLQEGLLFHHLQHTDSDPYVMPGLHAFASRAELDRFLAALNSVIARHDILRTAFVWHGVREAVQVVWRQAPLRLHSHVLESDDALEQLQRCLTSPQARIDPQQAPLLHAHLIHDAVNQRWLLGMLYHHLVMDHTSMDLAIEEVGAFLAGTADALPAPLPFREFVARARLRGAAQTQEAFFSKLLGDVTQTTAPYGMLDVHGDGSTVREAHLQVPDALTQALRAHARALNVSMASLFHLAYALVVATTSGRDDVVFGTTLFGRMQGGSGIHRVLGMFLNTLPLRLRIDTTSVADAVSTVQGLLAMLMQHEHAPLSLAQRCSGVAAPAPLFTALLNYRHVASSQASDTLPDWAGMQSLGASERTNYPLSLSVNDDDRGFWLDVQTGPAATPESVGQLMLEALRQVSQALADAPHTALHDLHILPELMRTDIVVGFNPAPSDAPAVGIAHLFAAQAARTPQAPALIDAHGSTLTYAELAQRAERLACRLRALGIGPEARVAVCMPRGIDLVATLLGVFQAGAAYVPLDPEYPAQRRTDILRDCQPQILVATSACAYALPPQVDVPLLWYDAPGDAVIAVPTEIAAPHAAQLAYLIYTSGSSGRPKGVMVEHGALAAYCVAAAELFGLSGEDDVLQQNSINFDLSLEELLPALIAGACLRLAPLPLDAVATPTPASVLHLTSAHWHALVSVWTQAPEQARQQLQQVRLINITGDVLSPYQLQQWYGLGLQAITLINTYGPTETAISCTAARLCTEDANATRISIGTALRHARLYVLDARLRTLPIGVAGELYVAGAQVGRGYHARPALSAQCFLPDPFALGAGQRMYRTGDLARWNADGSLEFLGRNDQQLKLRGFRVELGEIENVLLDYPGVREAAVCARQDATATTRLLAYVVADAIEPDRLHTCLAQRLPDYMLPSAYVRLDALPLTPNRKLDRNALPVPDAGTQLDTQAHVPPHGPFEQTLAMVWAELLDCDRVGRQDSFFALGGHSLLAVRLASRLRSHFGVDVGLADIFAHPRLADFAGCVAAAAANTLPPILPVPRDRPLPLSFAQQRLWFLSQLDPHTDLAYLVSTGVHLDGALDLPALRKALDRIVARHETLRTRIVASAGQPQQEVLPADTGFALRHSDLSALDDPASRVRQLCADERQTTFAPGTALVRGHLLRLAPQRHVLLITLHHLVCDGWSMGVLIEELGTLYSAYARQEHDPLPPLALQYADVAVWQRRWLEGDVLQRQLDYWRERLHDAPRLLALPTDHTRPARQDFHGDTIAFSLPAAVSAGLHTLSLHHGVTPFMTLLAAWALLLHRYSGQDEVVIGSPLAGRDRSELEPLIGFFVNTVALRIDLSGRPTVAQLLERVCCAVLGAQAHQDLPFDRVIEAVQPSRTLAHAPLCQVLFSSDTTPSGELEMPGLQLQPLQGGTAVALADLALEMRVGRDSIAGSLIYATALFERATLQRHLAYYQALLCALADASEAQVADDLPLPAPAQQHLPHVPACETLQSMPTSVHAAFAHQLQRTPTAPAVCDGTLQLTYADLEMRSDALAQQLRAAGVGVGMTVATALPRSAALVIAQLAILKLGAAYLPLDPQQPALRLAQLVEDCHAVALLYPPQTDPVWAGALHCLPVDVDALTATATRFAAATVPGNAPAYVMYTSGSTGVPKGVAIPHCGILNLVLAPDYADWNAQDRFAFASNPAFDSTTLEVWAPLLCGACVVVVPQAVVLDPGALAGFIGTHAISVLILVAGVLRAYAPQLAVSLPTLRYLITGGDVADPHALALLLGSANAPEQVLQTYGPTEATQFATTLALRQPPPPDRRIPIGQPIRHMQAHLVDARGTPVPIGIPGQLHLAGVGLAQGYVGRPGATAERFVPDPFAMEPGARMYRTGDLARWREDGSLDFLGRADAQVKLRGFRIEPGEIEAVLASHPQVAQAVVHVQFDSAHQPRLLAYIVAEDPDEDAALCRRLRAWLAERLPDYMQPTAYIPLQRLPLTANGKLDRDALPSASGQAGNDTATQAPQGACEQALARLWCDLLGVERVGRHDDFFEVGGHSLLAVQLIARIESQLQRRIAVSQLFAHSNLAALAALLEATEVHSDDMITASDREDYLA</sequence>
<dbReference type="Pfam" id="PF13193">
    <property type="entry name" value="AMP-binding_C"/>
    <property type="match status" value="7"/>
</dbReference>
<dbReference type="FunFam" id="2.30.38.10:FF:000001">
    <property type="entry name" value="Non-ribosomal peptide synthetase PvdI"/>
    <property type="match status" value="4"/>
</dbReference>
<dbReference type="CDD" id="cd19531">
    <property type="entry name" value="LCL_NRPS-like"/>
    <property type="match status" value="3"/>
</dbReference>
<dbReference type="FunFam" id="3.40.50.980:FF:000001">
    <property type="entry name" value="Non-ribosomal peptide synthetase"/>
    <property type="match status" value="3"/>
</dbReference>